<dbReference type="SUPFAM" id="SSF53756">
    <property type="entry name" value="UDP-Glycosyltransferase/glycogen phosphorylase"/>
    <property type="match status" value="1"/>
</dbReference>
<proteinExistence type="predicted"/>
<dbReference type="Gene3D" id="3.20.20.140">
    <property type="entry name" value="Metal-dependent hydrolases"/>
    <property type="match status" value="1"/>
</dbReference>
<dbReference type="EMBL" id="DSUH01000011">
    <property type="protein sequence ID" value="HGU31293.1"/>
    <property type="molecule type" value="Genomic_DNA"/>
</dbReference>
<sequence>MKIDLHVHSKASKRPSQWVLQKLGCPESFTEPKRLYQIAKTRGMDLVTISDHNTISGALEIAHLPDAFISEEITAYFPEDRCKVHVLALNITERQHGDIQHIRENLYDLVQYLHQEAIVHVLAHPLYGINDRYSSDHFERLLLLFQHFELNGARDHLQNVYLKAILTSLQPADIERMSEKYRIRPLFEEPWKKHLTAGSDDHSGLTIAKSYTVIEDADNLETALRMIRMGKIRAVSSPSTPKTMAHNLYGIAWQFYRNKFNLGSHLNNDILMKYLDRVLSPESEEESKGFVAKLIGYWNANRRPKADNGTSKDLKRFILLESHSLIRENPEIMEYSGSPDEKWFGFVKEISARTMASFCNHLMNHLAGADVFDIFHTIGAGGGLYALLSPYFFAYSHFMRSRHFNQKIAQRFDRSGCPEHTVNIAHFTDTLYNVNGVAITLLQQVRTALKNHRKLTMITCAETKHQEDGIRNFNPIGSYDFPEYPELKLCYPPFLEMLDFCFEKRFTHIHSATPGPVGLAALGIARILKLPFSGTYHTQIPQYVGYLTQDSDLESLTWKYIIWYYDQMDTVYVSSQSSADELIGKGISKDKIRLFSRGTDTDLFHPAKRDSYLKRRYGIGNDIVSLLYVGRISKEKNLHLLAEAYRKLCRYTANVHLVVVGDGPYLEEMKASLKETPCTFTGYLSGEELATVYASCSFFVFPSTTDTFGNVILEAQASGIPVIVTDQGGPMENVISGRTGLVVRGNDEGDLLKAMIRLVSSPELVREMGKEARQFMESRSYEQAILKTFDMFLS</sequence>
<evidence type="ECO:0000259" key="1">
    <source>
        <dbReference type="Pfam" id="PF00534"/>
    </source>
</evidence>
<comment type="caution">
    <text evidence="3">The sequence shown here is derived from an EMBL/GenBank/DDBJ whole genome shotgun (WGS) entry which is preliminary data.</text>
</comment>
<dbReference type="PANTHER" id="PTHR45947:SF3">
    <property type="entry name" value="SULFOQUINOVOSYL TRANSFERASE SQD2"/>
    <property type="match status" value="1"/>
</dbReference>
<dbReference type="GO" id="GO:0016757">
    <property type="term" value="F:glycosyltransferase activity"/>
    <property type="evidence" value="ECO:0007669"/>
    <property type="project" value="InterPro"/>
</dbReference>
<feature type="domain" description="Glycosyltransferase subfamily 4-like N-terminal" evidence="2">
    <location>
        <begin position="434"/>
        <end position="602"/>
    </location>
</feature>
<gene>
    <name evidence="3" type="ORF">ENS29_00380</name>
</gene>
<dbReference type="InterPro" id="IPR050194">
    <property type="entry name" value="Glycosyltransferase_grp1"/>
</dbReference>
<dbReference type="InterPro" id="IPR001296">
    <property type="entry name" value="Glyco_trans_1"/>
</dbReference>
<dbReference type="Pfam" id="PF13439">
    <property type="entry name" value="Glyco_transf_4"/>
    <property type="match status" value="1"/>
</dbReference>
<dbReference type="InterPro" id="IPR016195">
    <property type="entry name" value="Pol/histidinol_Pase-like"/>
</dbReference>
<dbReference type="AlphaFoldDB" id="A0A7C4RNH7"/>
<name>A0A7C4RNH7_9BACT</name>
<evidence type="ECO:0000259" key="2">
    <source>
        <dbReference type="Pfam" id="PF13439"/>
    </source>
</evidence>
<dbReference type="Pfam" id="PF00534">
    <property type="entry name" value="Glycos_transf_1"/>
    <property type="match status" value="1"/>
</dbReference>
<accession>A0A7C4RNH7</accession>
<feature type="domain" description="Glycosyl transferase family 1" evidence="1">
    <location>
        <begin position="625"/>
        <end position="774"/>
    </location>
</feature>
<dbReference type="PANTHER" id="PTHR45947">
    <property type="entry name" value="SULFOQUINOVOSYL TRANSFERASE SQD2"/>
    <property type="match status" value="1"/>
</dbReference>
<dbReference type="Gene3D" id="3.40.50.2000">
    <property type="entry name" value="Glycogen Phosphorylase B"/>
    <property type="match status" value="2"/>
</dbReference>
<organism evidence="3">
    <name type="scientific">Desulfatirhabdium butyrativorans</name>
    <dbReference type="NCBI Taxonomy" id="340467"/>
    <lineage>
        <taxon>Bacteria</taxon>
        <taxon>Pseudomonadati</taxon>
        <taxon>Thermodesulfobacteriota</taxon>
        <taxon>Desulfobacteria</taxon>
        <taxon>Desulfobacterales</taxon>
        <taxon>Desulfatirhabdiaceae</taxon>
        <taxon>Desulfatirhabdium</taxon>
    </lineage>
</organism>
<keyword evidence="3" id="KW-0808">Transferase</keyword>
<reference evidence="3" key="1">
    <citation type="journal article" date="2020" name="mSystems">
        <title>Genome- and Community-Level Interaction Insights into Carbon Utilization and Element Cycling Functions of Hydrothermarchaeota in Hydrothermal Sediment.</title>
        <authorList>
            <person name="Zhou Z."/>
            <person name="Liu Y."/>
            <person name="Xu W."/>
            <person name="Pan J."/>
            <person name="Luo Z.H."/>
            <person name="Li M."/>
        </authorList>
    </citation>
    <scope>NUCLEOTIDE SEQUENCE [LARGE SCALE GENOMIC DNA]</scope>
    <source>
        <strain evidence="3">SpSt-477</strain>
    </source>
</reference>
<dbReference type="InterPro" id="IPR028098">
    <property type="entry name" value="Glyco_trans_4-like_N"/>
</dbReference>
<evidence type="ECO:0000313" key="3">
    <source>
        <dbReference type="EMBL" id="HGU31293.1"/>
    </source>
</evidence>
<protein>
    <submittedName>
        <fullName evidence="3">Glycosyltransferase</fullName>
    </submittedName>
</protein>
<dbReference type="SUPFAM" id="SSF89550">
    <property type="entry name" value="PHP domain-like"/>
    <property type="match status" value="1"/>
</dbReference>
<dbReference type="CDD" id="cd03814">
    <property type="entry name" value="GT4-like"/>
    <property type="match status" value="1"/>
</dbReference>